<dbReference type="GeneID" id="127751365"/>
<dbReference type="AlphaFoldDB" id="A0A9C6X818"/>
<dbReference type="RefSeq" id="XP_052130792.1">
    <property type="nucleotide sequence ID" value="XM_052274832.1"/>
</dbReference>
<sequence length="125" mass="13685">MVDVKIVTGERSNGTLYVADSFIYCSNRSSGVYNLRCNTVNGCPGTAVYCDGDSYIRTLAAHSHPPDLDEEDRVLFRNALRVDAMSTTLDADEIIAPLFARHPNGSSILTNVEMNQAGPPFRKTD</sequence>
<name>A0A9C6X818_FRAOC</name>
<accession>A0A9C6X818</accession>
<evidence type="ECO:0000313" key="2">
    <source>
        <dbReference type="RefSeq" id="XP_052130792.1"/>
    </source>
</evidence>
<reference evidence="2" key="1">
    <citation type="submission" date="2025-08" db="UniProtKB">
        <authorList>
            <consortium name="RefSeq"/>
        </authorList>
    </citation>
    <scope>IDENTIFICATION</scope>
    <source>
        <tissue evidence="2">Whole organism</tissue>
    </source>
</reference>
<dbReference type="KEGG" id="foc:127751365"/>
<protein>
    <submittedName>
        <fullName evidence="2">Uncharacterized protein LOC127751365</fullName>
    </submittedName>
</protein>
<organism evidence="1 2">
    <name type="scientific">Frankliniella occidentalis</name>
    <name type="common">Western flower thrips</name>
    <name type="synonym">Euthrips occidentalis</name>
    <dbReference type="NCBI Taxonomy" id="133901"/>
    <lineage>
        <taxon>Eukaryota</taxon>
        <taxon>Metazoa</taxon>
        <taxon>Ecdysozoa</taxon>
        <taxon>Arthropoda</taxon>
        <taxon>Hexapoda</taxon>
        <taxon>Insecta</taxon>
        <taxon>Pterygota</taxon>
        <taxon>Neoptera</taxon>
        <taxon>Paraneoptera</taxon>
        <taxon>Thysanoptera</taxon>
        <taxon>Terebrantia</taxon>
        <taxon>Thripoidea</taxon>
        <taxon>Thripidae</taxon>
        <taxon>Frankliniella</taxon>
    </lineage>
</organism>
<dbReference type="Gene3D" id="2.20.25.240">
    <property type="match status" value="1"/>
</dbReference>
<gene>
    <name evidence="2" type="primary">LOC127751365</name>
</gene>
<dbReference type="Proteomes" id="UP000504606">
    <property type="component" value="Unplaced"/>
</dbReference>
<evidence type="ECO:0000313" key="1">
    <source>
        <dbReference type="Proteomes" id="UP000504606"/>
    </source>
</evidence>
<proteinExistence type="predicted"/>
<keyword evidence="1" id="KW-1185">Reference proteome</keyword>